<protein>
    <submittedName>
        <fullName evidence="2">5664_t:CDS:1</fullName>
    </submittedName>
</protein>
<dbReference type="Proteomes" id="UP000789572">
    <property type="component" value="Unassembled WGS sequence"/>
</dbReference>
<feature type="chain" id="PRO_5040175022" evidence="1">
    <location>
        <begin position="25"/>
        <end position="135"/>
    </location>
</feature>
<evidence type="ECO:0000313" key="3">
    <source>
        <dbReference type="Proteomes" id="UP000789572"/>
    </source>
</evidence>
<accession>A0A9N8W6V5</accession>
<comment type="caution">
    <text evidence="2">The sequence shown here is derived from an EMBL/GenBank/DDBJ whole genome shotgun (WGS) entry which is preliminary data.</text>
</comment>
<dbReference type="EMBL" id="CAJVPJ010000077">
    <property type="protein sequence ID" value="CAG8472942.1"/>
    <property type="molecule type" value="Genomic_DNA"/>
</dbReference>
<name>A0A9N8W6V5_9GLOM</name>
<keyword evidence="1" id="KW-0732">Signal</keyword>
<evidence type="ECO:0000256" key="1">
    <source>
        <dbReference type="SAM" id="SignalP"/>
    </source>
</evidence>
<dbReference type="OrthoDB" id="2459405at2759"/>
<dbReference type="AlphaFoldDB" id="A0A9N8W6V5"/>
<sequence>MAAANKILMLIVIIAVLFGTLATSKPIPGLDERTLPVLHVSAPRSGFFWAIKSLQNVSWWCDKCKPTDGVKINIKCNGKSVYSTTGTNAYTGQKDVKIDPKWAVEGASCAVKVSLSGNSHVFGISTPVIIVKTQE</sequence>
<gene>
    <name evidence="2" type="ORF">POCULU_LOCUS1133</name>
</gene>
<keyword evidence="3" id="KW-1185">Reference proteome</keyword>
<proteinExistence type="predicted"/>
<feature type="signal peptide" evidence="1">
    <location>
        <begin position="1"/>
        <end position="24"/>
    </location>
</feature>
<evidence type="ECO:0000313" key="2">
    <source>
        <dbReference type="EMBL" id="CAG8472942.1"/>
    </source>
</evidence>
<organism evidence="2 3">
    <name type="scientific">Paraglomus occultum</name>
    <dbReference type="NCBI Taxonomy" id="144539"/>
    <lineage>
        <taxon>Eukaryota</taxon>
        <taxon>Fungi</taxon>
        <taxon>Fungi incertae sedis</taxon>
        <taxon>Mucoromycota</taxon>
        <taxon>Glomeromycotina</taxon>
        <taxon>Glomeromycetes</taxon>
        <taxon>Paraglomerales</taxon>
        <taxon>Paraglomeraceae</taxon>
        <taxon>Paraglomus</taxon>
    </lineage>
</organism>
<reference evidence="2" key="1">
    <citation type="submission" date="2021-06" db="EMBL/GenBank/DDBJ databases">
        <authorList>
            <person name="Kallberg Y."/>
            <person name="Tangrot J."/>
            <person name="Rosling A."/>
        </authorList>
    </citation>
    <scope>NUCLEOTIDE SEQUENCE</scope>
    <source>
        <strain evidence="2">IA702</strain>
    </source>
</reference>